<dbReference type="InterPro" id="IPR038071">
    <property type="entry name" value="UROD/MetE-like_sf"/>
</dbReference>
<proteinExistence type="predicted"/>
<dbReference type="Gene3D" id="3.20.20.210">
    <property type="match status" value="1"/>
</dbReference>
<organism evidence="2">
    <name type="scientific">freshwater metagenome</name>
    <dbReference type="NCBI Taxonomy" id="449393"/>
    <lineage>
        <taxon>unclassified sequences</taxon>
        <taxon>metagenomes</taxon>
        <taxon>ecological metagenomes</taxon>
    </lineage>
</organism>
<reference evidence="2" key="1">
    <citation type="submission" date="2020-05" db="EMBL/GenBank/DDBJ databases">
        <authorList>
            <person name="Chiriac C."/>
            <person name="Salcher M."/>
            <person name="Ghai R."/>
            <person name="Kavagutti S V."/>
        </authorList>
    </citation>
    <scope>NUCLEOTIDE SEQUENCE</scope>
</reference>
<dbReference type="AlphaFoldDB" id="A0A6J6I026"/>
<dbReference type="SUPFAM" id="SSF51726">
    <property type="entry name" value="UROD/MetE-like"/>
    <property type="match status" value="1"/>
</dbReference>
<dbReference type="EMBL" id="CAEZUZ010000108">
    <property type="protein sequence ID" value="CAB4618616.1"/>
    <property type="molecule type" value="Genomic_DNA"/>
</dbReference>
<name>A0A6J6I026_9ZZZZ</name>
<accession>A0A6J6I026</accession>
<protein>
    <submittedName>
        <fullName evidence="2">Unannotated protein</fullName>
    </submittedName>
</protein>
<evidence type="ECO:0000313" key="2">
    <source>
        <dbReference type="EMBL" id="CAB4618616.1"/>
    </source>
</evidence>
<dbReference type="EMBL" id="CAEZUL010000056">
    <property type="protein sequence ID" value="CAB4599176.1"/>
    <property type="molecule type" value="Genomic_DNA"/>
</dbReference>
<evidence type="ECO:0000313" key="1">
    <source>
        <dbReference type="EMBL" id="CAB4599176.1"/>
    </source>
</evidence>
<gene>
    <name evidence="1" type="ORF">UFOPK1808_00643</name>
    <name evidence="2" type="ORF">UFOPK1889_00722</name>
</gene>
<sequence length="347" mass="36367">MTTEHELTPRAGATFGIGSLPHRSVSDALDFVWNSTDIPTIPSLPRRSPAEGMIAQALVGIEGVSVGQYGGISVDVSTLDVDQFITTDLSSDAYGAFTAFLETFDERNHGATMVKWQFVGPVTLGVALVRGGLDASVAFPLALQAVRAHVAALEHEVDRVCGGITQLIMLDEPSIAEALEPGFHIGVEEVIDLISGALAVVEPGNVSGLHCCSRADWGALLATGASVLSVPIPSPNDEEEMAEMLVAASRISDHLSHGGRIAWGAVRTDGPIALSAERPWKSIMAVMCALVNAGVDPRLIRRMSYITPACGLGAHSDAIAEKVFAHARNVSMKVGEQATASLLTLGS</sequence>